<organism evidence="4 5">
    <name type="scientific">Streptomyces glaucosporus</name>
    <dbReference type="NCBI Taxonomy" id="284044"/>
    <lineage>
        <taxon>Bacteria</taxon>
        <taxon>Bacillati</taxon>
        <taxon>Actinomycetota</taxon>
        <taxon>Actinomycetes</taxon>
        <taxon>Kitasatosporales</taxon>
        <taxon>Streptomycetaceae</taxon>
        <taxon>Streptomyces</taxon>
    </lineage>
</organism>
<feature type="transmembrane region" description="Helical" evidence="3">
    <location>
        <begin position="18"/>
        <end position="35"/>
    </location>
</feature>
<dbReference type="Proteomes" id="UP001500058">
    <property type="component" value="Unassembled WGS sequence"/>
</dbReference>
<name>A0ABP5VCN3_9ACTN</name>
<keyword evidence="1" id="KW-0378">Hydrolase</keyword>
<evidence type="ECO:0000256" key="1">
    <source>
        <dbReference type="ARBA" id="ARBA00022801"/>
    </source>
</evidence>
<dbReference type="SUPFAM" id="SSF63817">
    <property type="entry name" value="Sortase"/>
    <property type="match status" value="1"/>
</dbReference>
<dbReference type="InterPro" id="IPR042001">
    <property type="entry name" value="Sortase_F"/>
</dbReference>
<keyword evidence="5" id="KW-1185">Reference proteome</keyword>
<dbReference type="InterPro" id="IPR023365">
    <property type="entry name" value="Sortase_dom-sf"/>
</dbReference>
<dbReference type="Gene3D" id="2.40.260.10">
    <property type="entry name" value="Sortase"/>
    <property type="match status" value="1"/>
</dbReference>
<evidence type="ECO:0000313" key="4">
    <source>
        <dbReference type="EMBL" id="GAA2396774.1"/>
    </source>
</evidence>
<comment type="caution">
    <text evidence="4">The sequence shown here is derived from an EMBL/GenBank/DDBJ whole genome shotgun (WGS) entry which is preliminary data.</text>
</comment>
<protein>
    <submittedName>
        <fullName evidence="4">Class F sortase</fullName>
    </submittedName>
</protein>
<accession>A0ABP5VCN3</accession>
<keyword evidence="3" id="KW-1133">Transmembrane helix</keyword>
<dbReference type="NCBIfam" id="NF033748">
    <property type="entry name" value="class_F_sortase"/>
    <property type="match status" value="1"/>
</dbReference>
<reference evidence="5" key="1">
    <citation type="journal article" date="2019" name="Int. J. Syst. Evol. Microbiol.">
        <title>The Global Catalogue of Microorganisms (GCM) 10K type strain sequencing project: providing services to taxonomists for standard genome sequencing and annotation.</title>
        <authorList>
            <consortium name="The Broad Institute Genomics Platform"/>
            <consortium name="The Broad Institute Genome Sequencing Center for Infectious Disease"/>
            <person name="Wu L."/>
            <person name="Ma J."/>
        </authorList>
    </citation>
    <scope>NUCLEOTIDE SEQUENCE [LARGE SCALE GENOMIC DNA]</scope>
    <source>
        <strain evidence="5">JCM 6921</strain>
    </source>
</reference>
<proteinExistence type="predicted"/>
<dbReference type="CDD" id="cd05829">
    <property type="entry name" value="Sortase_F"/>
    <property type="match status" value="1"/>
</dbReference>
<evidence type="ECO:0000256" key="3">
    <source>
        <dbReference type="SAM" id="Phobius"/>
    </source>
</evidence>
<feature type="compositionally biased region" description="Gly residues" evidence="2">
    <location>
        <begin position="58"/>
        <end position="67"/>
    </location>
</feature>
<feature type="region of interest" description="Disordered" evidence="2">
    <location>
        <begin position="40"/>
        <end position="98"/>
    </location>
</feature>
<feature type="compositionally biased region" description="Low complexity" evidence="2">
    <location>
        <begin position="68"/>
        <end position="85"/>
    </location>
</feature>
<gene>
    <name evidence="4" type="ORF">GCM10010420_23120</name>
</gene>
<evidence type="ECO:0000313" key="5">
    <source>
        <dbReference type="Proteomes" id="UP001500058"/>
    </source>
</evidence>
<dbReference type="EMBL" id="BAAATJ010000008">
    <property type="protein sequence ID" value="GAA2396774.1"/>
    <property type="molecule type" value="Genomic_DNA"/>
</dbReference>
<sequence length="258" mass="26121">MYDDTTAREPRASGAERAVAAAVWAVLLLGLWLWGRDLTGGSGPPPGPEPGVPVAGRAFGGAPGGDSAGASGPPGHADAARALPEARPPLPDSEPRRLDIDAIGVHARIVERGLNRDGAVDPPPMDAPGLVGWYGGGPAPGAGGAALLVGHLDTDTGRAVFHRLASVGPGTQVDVTRADGTVAEFTVEDVSVAERADFDPEEVYGARRAGRAELRLITCTGAFDRADGSYTANLVVSAYLTGVRPALGADAGEPARSG</sequence>
<dbReference type="InterPro" id="IPR005754">
    <property type="entry name" value="Sortase"/>
</dbReference>
<keyword evidence="3" id="KW-0812">Transmembrane</keyword>
<keyword evidence="3" id="KW-0472">Membrane</keyword>
<dbReference type="Pfam" id="PF04203">
    <property type="entry name" value="Sortase"/>
    <property type="match status" value="1"/>
</dbReference>
<dbReference type="RefSeq" id="WP_344630846.1">
    <property type="nucleotide sequence ID" value="NZ_BAAATJ010000008.1"/>
</dbReference>
<evidence type="ECO:0000256" key="2">
    <source>
        <dbReference type="SAM" id="MobiDB-lite"/>
    </source>
</evidence>